<dbReference type="RefSeq" id="WP_203849080.1">
    <property type="nucleotide sequence ID" value="NZ_BAAAVW010000018.1"/>
</dbReference>
<feature type="signal peptide" evidence="1">
    <location>
        <begin position="1"/>
        <end position="36"/>
    </location>
</feature>
<name>A0A919PM64_9ACTN</name>
<organism evidence="2 3">
    <name type="scientific">Dactylosporangium siamense</name>
    <dbReference type="NCBI Taxonomy" id="685454"/>
    <lineage>
        <taxon>Bacteria</taxon>
        <taxon>Bacillati</taxon>
        <taxon>Actinomycetota</taxon>
        <taxon>Actinomycetes</taxon>
        <taxon>Micromonosporales</taxon>
        <taxon>Micromonosporaceae</taxon>
        <taxon>Dactylosporangium</taxon>
    </lineage>
</organism>
<gene>
    <name evidence="2" type="ORF">Dsi01nite_053810</name>
</gene>
<feature type="chain" id="PRO_5037941292" evidence="1">
    <location>
        <begin position="37"/>
        <end position="134"/>
    </location>
</feature>
<proteinExistence type="predicted"/>
<evidence type="ECO:0000313" key="3">
    <source>
        <dbReference type="Proteomes" id="UP000660611"/>
    </source>
</evidence>
<protein>
    <submittedName>
        <fullName evidence="2">Uncharacterized protein</fullName>
    </submittedName>
</protein>
<accession>A0A919PM64</accession>
<dbReference type="EMBL" id="BONQ01000083">
    <property type="protein sequence ID" value="GIG47340.1"/>
    <property type="molecule type" value="Genomic_DNA"/>
</dbReference>
<evidence type="ECO:0000313" key="2">
    <source>
        <dbReference type="EMBL" id="GIG47340.1"/>
    </source>
</evidence>
<evidence type="ECO:0000256" key="1">
    <source>
        <dbReference type="SAM" id="SignalP"/>
    </source>
</evidence>
<reference evidence="2" key="1">
    <citation type="submission" date="2021-01" db="EMBL/GenBank/DDBJ databases">
        <title>Whole genome shotgun sequence of Dactylosporangium siamense NBRC 106093.</title>
        <authorList>
            <person name="Komaki H."/>
            <person name="Tamura T."/>
        </authorList>
    </citation>
    <scope>NUCLEOTIDE SEQUENCE</scope>
    <source>
        <strain evidence="2">NBRC 106093</strain>
    </source>
</reference>
<keyword evidence="3" id="KW-1185">Reference proteome</keyword>
<sequence>MPVMHASRGLRGAARAAVAVAVAVALLASTPGMATAADSVAATSTTQPPPSPAELQAIKARLLAAIEPCSTKVPRNDIDALGRCALDLAVPDTKARGIIELISRFIDCLWLQYGNGPGGGLYPSFGDCMEAGGY</sequence>
<dbReference type="AlphaFoldDB" id="A0A919PM64"/>
<comment type="caution">
    <text evidence="2">The sequence shown here is derived from an EMBL/GenBank/DDBJ whole genome shotgun (WGS) entry which is preliminary data.</text>
</comment>
<keyword evidence="1" id="KW-0732">Signal</keyword>
<dbReference type="Proteomes" id="UP000660611">
    <property type="component" value="Unassembled WGS sequence"/>
</dbReference>